<feature type="domain" description="Styrene monooxygenase StyA putative substrate binding" evidence="1">
    <location>
        <begin position="154"/>
        <end position="263"/>
    </location>
</feature>
<evidence type="ECO:0000313" key="2">
    <source>
        <dbReference type="EMBL" id="GAA2724483.1"/>
    </source>
</evidence>
<sequence length="421" mass="46429">MNPLGARMRRILIIGAGQAGLQLALTLLGHGGYDVTVMTAQTPEEIRDGRITSTQCMFFPALEIEREAGLNHWEEPAPWIEGQRVTLAGPGGQKLLETYGIWDAPAQSVDQRVKMSGWLERVEKAGGRVVLHPVVTSDLEALSRMYDLTLVAAGKGALVELFDRDASRSPYDAPQRNLAAIYVRGVRPYPEHPTPHVRINAVPGVGETYLMPALTTSGVCDAVLVEAVPGGPFDVFGDRRISPDEHLRRLRALYAEWMPWEHELYAEAEPTDEFSTLYGGYAPVVRHPVGTVGDRHVLGMGDVVVLNDPGCGQGANNAAHCASIYHRAIVEHGDRPFTPEWMHRTFERYWEYSRWATALTNTMIGPLPEHVQQVLGVASTDDETARRFARGYAVPPSLADWFFDAEKAGAYLATRTPQPAE</sequence>
<comment type="caution">
    <text evidence="2">The sequence shown here is derived from an EMBL/GenBank/DDBJ whole genome shotgun (WGS) entry which is preliminary data.</text>
</comment>
<dbReference type="InterPro" id="IPR041654">
    <property type="entry name" value="StyA_sbd"/>
</dbReference>
<gene>
    <name evidence="2" type="ORF">GCM10010439_22180</name>
</gene>
<keyword evidence="2" id="KW-0436">Ligase</keyword>
<dbReference type="SUPFAM" id="SSF51905">
    <property type="entry name" value="FAD/NAD(P)-binding domain"/>
    <property type="match status" value="1"/>
</dbReference>
<name>A0ABP6GIU2_9ACTN</name>
<keyword evidence="3" id="KW-1185">Reference proteome</keyword>
<evidence type="ECO:0000259" key="1">
    <source>
        <dbReference type="Pfam" id="PF17885"/>
    </source>
</evidence>
<organism evidence="2 3">
    <name type="scientific">Actinocorallia aurantiaca</name>
    <dbReference type="NCBI Taxonomy" id="46204"/>
    <lineage>
        <taxon>Bacteria</taxon>
        <taxon>Bacillati</taxon>
        <taxon>Actinomycetota</taxon>
        <taxon>Actinomycetes</taxon>
        <taxon>Streptosporangiales</taxon>
        <taxon>Thermomonosporaceae</taxon>
        <taxon>Actinocorallia</taxon>
    </lineage>
</organism>
<accession>A0ABP6GIU2</accession>
<evidence type="ECO:0000313" key="3">
    <source>
        <dbReference type="Proteomes" id="UP001501842"/>
    </source>
</evidence>
<dbReference type="EMBL" id="BAAATZ010000007">
    <property type="protein sequence ID" value="GAA2724483.1"/>
    <property type="molecule type" value="Genomic_DNA"/>
</dbReference>
<protein>
    <submittedName>
        <fullName evidence="2">Alanine-phosphoribitol ligase</fullName>
    </submittedName>
</protein>
<dbReference type="Pfam" id="PF17885">
    <property type="entry name" value="Smoa_sbd"/>
    <property type="match status" value="1"/>
</dbReference>
<dbReference type="Proteomes" id="UP001501842">
    <property type="component" value="Unassembled WGS sequence"/>
</dbReference>
<proteinExistence type="predicted"/>
<dbReference type="InterPro" id="IPR036188">
    <property type="entry name" value="FAD/NAD-bd_sf"/>
</dbReference>
<dbReference type="GO" id="GO:0016874">
    <property type="term" value="F:ligase activity"/>
    <property type="evidence" value="ECO:0007669"/>
    <property type="project" value="UniProtKB-KW"/>
</dbReference>
<dbReference type="Gene3D" id="3.50.50.60">
    <property type="entry name" value="FAD/NAD(P)-binding domain"/>
    <property type="match status" value="3"/>
</dbReference>
<reference evidence="3" key="1">
    <citation type="journal article" date="2019" name="Int. J. Syst. Evol. Microbiol.">
        <title>The Global Catalogue of Microorganisms (GCM) 10K type strain sequencing project: providing services to taxonomists for standard genome sequencing and annotation.</title>
        <authorList>
            <consortium name="The Broad Institute Genomics Platform"/>
            <consortium name="The Broad Institute Genome Sequencing Center for Infectious Disease"/>
            <person name="Wu L."/>
            <person name="Ma J."/>
        </authorList>
    </citation>
    <scope>NUCLEOTIDE SEQUENCE [LARGE SCALE GENOMIC DNA]</scope>
    <source>
        <strain evidence="3">JCM 8201</strain>
    </source>
</reference>